<evidence type="ECO:0000313" key="1">
    <source>
        <dbReference type="EMBL" id="KAI6082056.1"/>
    </source>
</evidence>
<dbReference type="EMBL" id="MU394380">
    <property type="protein sequence ID" value="KAI6082056.1"/>
    <property type="molecule type" value="Genomic_DNA"/>
</dbReference>
<gene>
    <name evidence="1" type="ORF">F4821DRAFT_248085</name>
</gene>
<evidence type="ECO:0000313" key="2">
    <source>
        <dbReference type="Proteomes" id="UP001497680"/>
    </source>
</evidence>
<keyword evidence="2" id="KW-1185">Reference proteome</keyword>
<proteinExistence type="predicted"/>
<organism evidence="1 2">
    <name type="scientific">Hypoxylon rubiginosum</name>
    <dbReference type="NCBI Taxonomy" id="110542"/>
    <lineage>
        <taxon>Eukaryota</taxon>
        <taxon>Fungi</taxon>
        <taxon>Dikarya</taxon>
        <taxon>Ascomycota</taxon>
        <taxon>Pezizomycotina</taxon>
        <taxon>Sordariomycetes</taxon>
        <taxon>Xylariomycetidae</taxon>
        <taxon>Xylariales</taxon>
        <taxon>Hypoxylaceae</taxon>
        <taxon>Hypoxylon</taxon>
    </lineage>
</organism>
<protein>
    <submittedName>
        <fullName evidence="1">Uncharacterized protein</fullName>
    </submittedName>
</protein>
<reference evidence="1 2" key="1">
    <citation type="journal article" date="2022" name="New Phytol.">
        <title>Ecological generalism drives hyperdiversity of secondary metabolite gene clusters in xylarialean endophytes.</title>
        <authorList>
            <person name="Franco M.E.E."/>
            <person name="Wisecaver J.H."/>
            <person name="Arnold A.E."/>
            <person name="Ju Y.M."/>
            <person name="Slot J.C."/>
            <person name="Ahrendt S."/>
            <person name="Moore L.P."/>
            <person name="Eastman K.E."/>
            <person name="Scott K."/>
            <person name="Konkel Z."/>
            <person name="Mondo S.J."/>
            <person name="Kuo A."/>
            <person name="Hayes R.D."/>
            <person name="Haridas S."/>
            <person name="Andreopoulos B."/>
            <person name="Riley R."/>
            <person name="LaButti K."/>
            <person name="Pangilinan J."/>
            <person name="Lipzen A."/>
            <person name="Amirebrahimi M."/>
            <person name="Yan J."/>
            <person name="Adam C."/>
            <person name="Keymanesh K."/>
            <person name="Ng V."/>
            <person name="Louie K."/>
            <person name="Northen T."/>
            <person name="Drula E."/>
            <person name="Henrissat B."/>
            <person name="Hsieh H.M."/>
            <person name="Youens-Clark K."/>
            <person name="Lutzoni F."/>
            <person name="Miadlikowska J."/>
            <person name="Eastwood D.C."/>
            <person name="Hamelin R.C."/>
            <person name="Grigoriev I.V."/>
            <person name="U'Ren J.M."/>
        </authorList>
    </citation>
    <scope>NUCLEOTIDE SEQUENCE [LARGE SCALE GENOMIC DNA]</scope>
    <source>
        <strain evidence="1 2">ER1909</strain>
    </source>
</reference>
<accession>A0ACC0CNX4</accession>
<sequence>MSSSQKSWECNVVGCGKKFTRKEHLNRHNLTHEPVHQHKCHVCGRRYARSDVFKRHLKQHSPQPSQPSDIRRICLPCGERNTQCDGNSPCGACLSSWTDCRWISSDNSPGAVTVPNPVDGNTPVSTDESISAGPVAGILPSGDGQTWYQPNNQAWTPGLYPATPPYSLVPSDSSADHHAQNIIGSAGFAADESNISTIRVEPVQNGTSSSCLRSPPTTVDSPDSAAVVKINAILNRCIPTSRRLVDLFLTEIHPYWAILHAPTFKVCETPSVLIASMVMLASWLENGDEHRELAPILFEEVNQVRMDLHPPLHMLQAILLYIVYATCSLTEDGMVARALNLTGLLISTCRYLGIFNGQYTCHEMGGTALDCPFVSWRIQEQLNRLAFASLRIDAYLSVLLDHPPSVRYQELCIPLPKSRGLWAAASDDERRKLQWNEPAGREKALFSFFMRDALDPHRIGNMPYILTDIDYHLSICAIQAPIWEAAREAHSSMSDELVEEQDPSKPLKHSRQHLTLWRDKQRQNCDIREQYFTGALSAQEHMLAPLTITLMYMSTLKTYAPLNLLRVSGHYYKSRPGANIPTRRRRAHLRQWITSGCPRAALWNAAQICRVYSVEAARSWSAAQPRAHMQLNPMLIPGVLTSAIVACSYARHTQMCEQCTPTSHSPSPPTGTGTTAAGGAGAVNPPMKAVDLFNLESDDPALERWTKHDEGVPYWGMTGSDKIPVCKCRLTDIAAWFREAFAQDQKAEMEFVLFLAELSREA</sequence>
<comment type="caution">
    <text evidence="1">The sequence shown here is derived from an EMBL/GenBank/DDBJ whole genome shotgun (WGS) entry which is preliminary data.</text>
</comment>
<dbReference type="Proteomes" id="UP001497680">
    <property type="component" value="Unassembled WGS sequence"/>
</dbReference>
<name>A0ACC0CNX4_9PEZI</name>